<feature type="region of interest" description="Disordered" evidence="2">
    <location>
        <begin position="611"/>
        <end position="673"/>
    </location>
</feature>
<reference evidence="4" key="1">
    <citation type="journal article" date="2010" name="Science">
        <title>Plasticity of animal genome architecture unmasked by rapid evolution of a pelagic tunicate.</title>
        <authorList>
            <person name="Denoeud F."/>
            <person name="Henriet S."/>
            <person name="Mungpakdee S."/>
            <person name="Aury J.M."/>
            <person name="Da Silva C."/>
            <person name="Brinkmann H."/>
            <person name="Mikhaleva J."/>
            <person name="Olsen L.C."/>
            <person name="Jubin C."/>
            <person name="Canestro C."/>
            <person name="Bouquet J.M."/>
            <person name="Danks G."/>
            <person name="Poulain J."/>
            <person name="Campsteijn C."/>
            <person name="Adamski M."/>
            <person name="Cross I."/>
            <person name="Yadetie F."/>
            <person name="Muffato M."/>
            <person name="Louis A."/>
            <person name="Butcher S."/>
            <person name="Tsagkogeorga G."/>
            <person name="Konrad A."/>
            <person name="Singh S."/>
            <person name="Jensen M.F."/>
            <person name="Cong E.H."/>
            <person name="Eikeseth-Otteraa H."/>
            <person name="Noel B."/>
            <person name="Anthouard V."/>
            <person name="Porcel B.M."/>
            <person name="Kachouri-Lafond R."/>
            <person name="Nishino A."/>
            <person name="Ugolini M."/>
            <person name="Chourrout P."/>
            <person name="Nishida H."/>
            <person name="Aasland R."/>
            <person name="Huzurbazar S."/>
            <person name="Westhof E."/>
            <person name="Delsuc F."/>
            <person name="Lehrach H."/>
            <person name="Reinhardt R."/>
            <person name="Weissenbach J."/>
            <person name="Roy S.W."/>
            <person name="Artiguenave F."/>
            <person name="Postlethwait J.H."/>
            <person name="Manak J.R."/>
            <person name="Thompson E.M."/>
            <person name="Jaillon O."/>
            <person name="Du Pasquier L."/>
            <person name="Boudinot P."/>
            <person name="Liberles D.A."/>
            <person name="Volff J.N."/>
            <person name="Philippe H."/>
            <person name="Lenhard B."/>
            <person name="Roest Crollius H."/>
            <person name="Wincker P."/>
            <person name="Chourrout D."/>
        </authorList>
    </citation>
    <scope>NUCLEOTIDE SEQUENCE [LARGE SCALE GENOMIC DNA]</scope>
</reference>
<evidence type="ECO:0000259" key="3">
    <source>
        <dbReference type="PROSITE" id="PS50006"/>
    </source>
</evidence>
<dbReference type="SUPFAM" id="SSF49879">
    <property type="entry name" value="SMAD/FHA domain"/>
    <property type="match status" value="1"/>
</dbReference>
<dbReference type="AlphaFoldDB" id="E4X431"/>
<dbReference type="SMART" id="SM00240">
    <property type="entry name" value="FHA"/>
    <property type="match status" value="1"/>
</dbReference>
<feature type="region of interest" description="Disordered" evidence="2">
    <location>
        <begin position="1"/>
        <end position="59"/>
    </location>
</feature>
<dbReference type="CDD" id="cd19856">
    <property type="entry name" value="DSRM_Kanadaptin"/>
    <property type="match status" value="1"/>
</dbReference>
<dbReference type="Gene3D" id="2.60.200.20">
    <property type="match status" value="1"/>
</dbReference>
<feature type="region of interest" description="Disordered" evidence="2">
    <location>
        <begin position="92"/>
        <end position="128"/>
    </location>
</feature>
<evidence type="ECO:0000256" key="1">
    <source>
        <dbReference type="SAM" id="Coils"/>
    </source>
</evidence>
<sequence length="796" mass="89557">MIKLDRKRRKPKQDEEEEEQERTEVDFTSDDIVGKLEGSANGRRGGLEIRRKSNGEPLDNLEIPADAIRKGPAMPSADVLAVLAQREVVIPEADTEQDDKKAADIGQDTKSIASKDSLEKEPAHQSSNMDIAVAKADSERFKAPGLPAPSSDNPISDKSLPTPAPHKSKTAAKVAPTFSYREPVWTSVCEEESYKLEVLKSGKIIGKYDLKGKSCHVLGKWETCDLRLEHPSISRYHCILQWHGQDKTWKLLDYGSSNGVKLNKMKLRPHQYVRCTVGSVLEIGNSTRKYIMVGPVDDQFEESKESGFELRDQFKKKQRKLEKRMLGEEDSDEEEKDKGKSKEEEGVNWGFTEDAWDDDDADDINASVGGDGKTPSFLKSDLNPNAFYHKDPLKAINHFFTSDLMEPPWDFQQTPKGKWICKLELPIGDGASGITVEAEGEGKLGAKTHCALEACMMLDRHGMFDQNAKARSKRDKLEQNDFYDSDEDNFYDRTGDLENKRKKRKLATNRKQAKEKAITYDEIMQNLNKTQAEYDSLIRKIERDRQQREQFKASDDPLEAFMKTVKSGGALDSMTRSKMHRRKAELFKDLAHWKRLATAAAPAALPDILKPTSLTSGPRKGMSLMKGRVKSSGSMMAKPKIPPSKKPTIQSNPVKDVVENDSDEEEKPKDLTEKKNVDRKIIKLFDVDSEKPTKTTSQDDSTANKVLEVPKSNQKRKIAGTLSGITKTKFNAEYAVSGDKDSIELDVKRKKNDKKLSHSSRQFDVNYEDDEMVSTWVPPENQSGDGSTALNKKLGY</sequence>
<dbReference type="Pfam" id="PF00498">
    <property type="entry name" value="FHA"/>
    <property type="match status" value="1"/>
</dbReference>
<name>E4X431_OIKDI</name>
<feature type="coiled-coil region" evidence="1">
    <location>
        <begin position="497"/>
        <end position="547"/>
    </location>
</feature>
<feature type="region of interest" description="Disordered" evidence="2">
    <location>
        <begin position="774"/>
        <end position="796"/>
    </location>
</feature>
<gene>
    <name evidence="4" type="ORF">GSOID_T00001144001</name>
</gene>
<feature type="region of interest" description="Disordered" evidence="2">
    <location>
        <begin position="321"/>
        <end position="360"/>
    </location>
</feature>
<feature type="compositionally biased region" description="Basic residues" evidence="2">
    <location>
        <begin position="1"/>
        <end position="11"/>
    </location>
</feature>
<protein>
    <recommendedName>
        <fullName evidence="3">FHA domain-containing protein</fullName>
    </recommendedName>
</protein>
<keyword evidence="5" id="KW-1185">Reference proteome</keyword>
<evidence type="ECO:0000256" key="2">
    <source>
        <dbReference type="SAM" id="MobiDB-lite"/>
    </source>
</evidence>
<feature type="region of interest" description="Disordered" evidence="2">
    <location>
        <begin position="141"/>
        <end position="171"/>
    </location>
</feature>
<evidence type="ECO:0000313" key="5">
    <source>
        <dbReference type="Proteomes" id="UP000001307"/>
    </source>
</evidence>
<accession>E4X431</accession>
<proteinExistence type="predicted"/>
<feature type="domain" description="FHA" evidence="3">
    <location>
        <begin position="216"/>
        <end position="267"/>
    </location>
</feature>
<dbReference type="EMBL" id="FN653024">
    <property type="protein sequence ID" value="CBY23820.1"/>
    <property type="molecule type" value="Genomic_DNA"/>
</dbReference>
<dbReference type="CDD" id="cd22677">
    <property type="entry name" value="FHA_Kanadaptin"/>
    <property type="match status" value="1"/>
</dbReference>
<dbReference type="GO" id="GO:0016891">
    <property type="term" value="F:RNA endonuclease activity producing 5'-phosphomonoesters, hydrolytic mechanism"/>
    <property type="evidence" value="ECO:0007669"/>
    <property type="project" value="InterPro"/>
</dbReference>
<dbReference type="Pfam" id="PF03368">
    <property type="entry name" value="Dicer_dimer"/>
    <property type="match status" value="1"/>
</dbReference>
<feature type="compositionally biased region" description="Basic and acidic residues" evidence="2">
    <location>
        <begin position="45"/>
        <end position="54"/>
    </location>
</feature>
<dbReference type="InParanoid" id="E4X431"/>
<dbReference type="Proteomes" id="UP000001307">
    <property type="component" value="Unassembled WGS sequence"/>
</dbReference>
<dbReference type="PROSITE" id="PS50006">
    <property type="entry name" value="FHA_DOMAIN"/>
    <property type="match status" value="1"/>
</dbReference>
<feature type="compositionally biased region" description="Polar residues" evidence="2">
    <location>
        <begin position="780"/>
        <end position="790"/>
    </location>
</feature>
<keyword evidence="1" id="KW-0175">Coiled coil</keyword>
<dbReference type="InterPro" id="IPR005034">
    <property type="entry name" value="Dicer_dimerisation"/>
</dbReference>
<feature type="compositionally biased region" description="Basic and acidic residues" evidence="2">
    <location>
        <begin position="336"/>
        <end position="345"/>
    </location>
</feature>
<dbReference type="InterPro" id="IPR050923">
    <property type="entry name" value="Cell_Proc_Reg/RNA_Proc"/>
</dbReference>
<organism evidence="4">
    <name type="scientific">Oikopleura dioica</name>
    <name type="common">Tunicate</name>
    <dbReference type="NCBI Taxonomy" id="34765"/>
    <lineage>
        <taxon>Eukaryota</taxon>
        <taxon>Metazoa</taxon>
        <taxon>Chordata</taxon>
        <taxon>Tunicata</taxon>
        <taxon>Appendicularia</taxon>
        <taxon>Copelata</taxon>
        <taxon>Oikopleuridae</taxon>
        <taxon>Oikopleura</taxon>
    </lineage>
</organism>
<dbReference type="InterPro" id="IPR008984">
    <property type="entry name" value="SMAD_FHA_dom_sf"/>
</dbReference>
<dbReference type="PANTHER" id="PTHR23308">
    <property type="entry name" value="NUCLEAR INHIBITOR OF PROTEIN PHOSPHATASE-1"/>
    <property type="match status" value="1"/>
</dbReference>
<evidence type="ECO:0000313" key="4">
    <source>
        <dbReference type="EMBL" id="CBY23820.1"/>
    </source>
</evidence>
<dbReference type="InterPro" id="IPR000253">
    <property type="entry name" value="FHA_dom"/>
</dbReference>
<dbReference type="OrthoDB" id="433755at2759"/>